<evidence type="ECO:0000256" key="6">
    <source>
        <dbReference type="SAM" id="Phobius"/>
    </source>
</evidence>
<feature type="transmembrane region" description="Helical" evidence="6">
    <location>
        <begin position="356"/>
        <end position="378"/>
    </location>
</feature>
<evidence type="ECO:0000256" key="1">
    <source>
        <dbReference type="ARBA" id="ARBA00004651"/>
    </source>
</evidence>
<feature type="transmembrane region" description="Helical" evidence="6">
    <location>
        <begin position="114"/>
        <end position="134"/>
    </location>
</feature>
<dbReference type="Proteomes" id="UP000003987">
    <property type="component" value="Unassembled WGS sequence"/>
</dbReference>
<feature type="transmembrane region" description="Helical" evidence="6">
    <location>
        <begin position="399"/>
        <end position="416"/>
    </location>
</feature>
<evidence type="ECO:0000256" key="3">
    <source>
        <dbReference type="ARBA" id="ARBA00022692"/>
    </source>
</evidence>
<keyword evidence="4 6" id="KW-1133">Transmembrane helix</keyword>
<feature type="transmembrane region" description="Helical" evidence="6">
    <location>
        <begin position="331"/>
        <end position="350"/>
    </location>
</feature>
<evidence type="ECO:0000259" key="7">
    <source>
        <dbReference type="PROSITE" id="PS50850"/>
    </source>
</evidence>
<dbReference type="RefSeq" id="WP_006917507.1">
    <property type="nucleotide sequence ID" value="NZ_GG698807.1"/>
</dbReference>
<reference evidence="8 9" key="1">
    <citation type="submission" date="2009-06" db="EMBL/GenBank/DDBJ databases">
        <title>The Genome Sequence of Lactobacillus coleohominis strain 101-4-CHN.</title>
        <authorList>
            <consortium name="The Broad Institute Genome Sequencing Platform"/>
            <person name="Ward D."/>
            <person name="Young S.K."/>
            <person name="Zeng Q."/>
            <person name="Koehrsen M."/>
            <person name="Alvarado L."/>
            <person name="Berlin A."/>
            <person name="Borenstein D."/>
            <person name="Chen Z."/>
            <person name="Engels R."/>
            <person name="Freedman E."/>
            <person name="Gellesch M."/>
            <person name="Goldberg J."/>
            <person name="Griggs A."/>
            <person name="Gujja S."/>
            <person name="Heiman D."/>
            <person name="Hepburn T."/>
            <person name="Howarth C."/>
            <person name="Jen D."/>
            <person name="Larson L."/>
            <person name="Lewis B."/>
            <person name="Mehta T."/>
            <person name="Park D."/>
            <person name="Pearson M."/>
            <person name="Roberts A."/>
            <person name="Saif S."/>
            <person name="Shea T."/>
            <person name="Shenoy N."/>
            <person name="Sisk P."/>
            <person name="Stolte C."/>
            <person name="Sykes S."/>
            <person name="Walk T."/>
            <person name="White J."/>
            <person name="Yandava C."/>
            <person name="Liu Y."/>
            <person name="Xu Q."/>
            <person name="Lander E."/>
            <person name="Nusbaum C."/>
            <person name="Galagan J."/>
            <person name="Birren B."/>
        </authorList>
    </citation>
    <scope>NUCLEOTIDE SEQUENCE [LARGE SCALE GENOMIC DNA]</scope>
    <source>
        <strain evidence="8 9">101-4-CHN</strain>
    </source>
</reference>
<evidence type="ECO:0000313" key="8">
    <source>
        <dbReference type="EMBL" id="EEU29559.1"/>
    </source>
</evidence>
<keyword evidence="5 6" id="KW-0472">Membrane</keyword>
<feature type="transmembrane region" description="Helical" evidence="6">
    <location>
        <begin position="303"/>
        <end position="324"/>
    </location>
</feature>
<feature type="transmembrane region" description="Helical" evidence="6">
    <location>
        <begin position="168"/>
        <end position="191"/>
    </location>
</feature>
<keyword evidence="3 6" id="KW-0812">Transmembrane</keyword>
<dbReference type="PANTHER" id="PTHR42718:SF24">
    <property type="entry name" value="MAJOR FACILITATOR SUPERFAMILY (MFS) PROFILE DOMAIN-CONTAINING PROTEIN"/>
    <property type="match status" value="1"/>
</dbReference>
<feature type="domain" description="Major facilitator superfamily (MFS) profile" evidence="7">
    <location>
        <begin position="16"/>
        <end position="454"/>
    </location>
</feature>
<protein>
    <submittedName>
        <fullName evidence="8">Transporter, major facilitator family protein</fullName>
    </submittedName>
</protein>
<dbReference type="AlphaFoldDB" id="C7XXT1"/>
<dbReference type="PANTHER" id="PTHR42718">
    <property type="entry name" value="MAJOR FACILITATOR SUPERFAMILY MULTIDRUG TRANSPORTER MFSC"/>
    <property type="match status" value="1"/>
</dbReference>
<dbReference type="InterPro" id="IPR036259">
    <property type="entry name" value="MFS_trans_sf"/>
</dbReference>
<dbReference type="Pfam" id="PF07690">
    <property type="entry name" value="MFS_1"/>
    <property type="match status" value="1"/>
</dbReference>
<dbReference type="PROSITE" id="PS50850">
    <property type="entry name" value="MFS"/>
    <property type="match status" value="1"/>
</dbReference>
<dbReference type="InterPro" id="IPR011701">
    <property type="entry name" value="MFS"/>
</dbReference>
<name>C7XXT1_9LACO</name>
<dbReference type="Gene3D" id="1.20.1720.10">
    <property type="entry name" value="Multidrug resistance protein D"/>
    <property type="match status" value="1"/>
</dbReference>
<dbReference type="HOGENOM" id="CLU_000960_28_0_9"/>
<feature type="transmembrane region" description="Helical" evidence="6">
    <location>
        <begin position="52"/>
        <end position="70"/>
    </location>
</feature>
<dbReference type="InterPro" id="IPR020846">
    <property type="entry name" value="MFS_dom"/>
</dbReference>
<evidence type="ECO:0000256" key="2">
    <source>
        <dbReference type="ARBA" id="ARBA00022448"/>
    </source>
</evidence>
<dbReference type="eggNOG" id="COG2814">
    <property type="taxonomic scope" value="Bacteria"/>
</dbReference>
<feature type="transmembrane region" description="Helical" evidence="6">
    <location>
        <begin position="266"/>
        <end position="283"/>
    </location>
</feature>
<feature type="transmembrane region" description="Helical" evidence="6">
    <location>
        <begin position="15"/>
        <end position="40"/>
    </location>
</feature>
<dbReference type="EMBL" id="GG698807">
    <property type="protein sequence ID" value="EEU29559.1"/>
    <property type="molecule type" value="Genomic_DNA"/>
</dbReference>
<feature type="transmembrane region" description="Helical" evidence="6">
    <location>
        <begin position="203"/>
        <end position="223"/>
    </location>
</feature>
<dbReference type="SUPFAM" id="SSF103473">
    <property type="entry name" value="MFS general substrate transporter"/>
    <property type="match status" value="1"/>
</dbReference>
<evidence type="ECO:0000256" key="5">
    <source>
        <dbReference type="ARBA" id="ARBA00023136"/>
    </source>
</evidence>
<comment type="subcellular location">
    <subcellularLocation>
        <location evidence="1">Cell membrane</location>
        <topology evidence="1">Multi-pass membrane protein</topology>
    </subcellularLocation>
</comment>
<keyword evidence="9" id="KW-1185">Reference proteome</keyword>
<accession>C7XXT1</accession>
<dbReference type="Gene3D" id="1.20.1250.20">
    <property type="entry name" value="MFS general substrate transporter like domains"/>
    <property type="match status" value="1"/>
</dbReference>
<feature type="transmembrane region" description="Helical" evidence="6">
    <location>
        <begin position="141"/>
        <end position="162"/>
    </location>
</feature>
<dbReference type="PRINTS" id="PR01036">
    <property type="entry name" value="TCRTETB"/>
</dbReference>
<feature type="transmembrane region" description="Helical" evidence="6">
    <location>
        <begin position="428"/>
        <end position="448"/>
    </location>
</feature>
<feature type="transmembrane region" description="Helical" evidence="6">
    <location>
        <begin position="229"/>
        <end position="245"/>
    </location>
</feature>
<keyword evidence="2" id="KW-0813">Transport</keyword>
<dbReference type="GO" id="GO:0022857">
    <property type="term" value="F:transmembrane transporter activity"/>
    <property type="evidence" value="ECO:0007669"/>
    <property type="project" value="InterPro"/>
</dbReference>
<feature type="transmembrane region" description="Helical" evidence="6">
    <location>
        <begin position="82"/>
        <end position="108"/>
    </location>
</feature>
<sequence length="454" mass="49898">MTSNTINIDRHTRNIIAAILLLADFISLASQTMIVTALPIIQQDLHVSLTTAQWLTTGYTLILGLTIPLFSNIYNKYTDRGIYLSTVGLFIIGTALGCIATNFPLLLLARLTQAAAGGVIMSLQMTTMISIFPIEKRGTVLGMTSLIISTAPAIGPTLSGFLLEYLSWRWLFISVLPLMIVCWLIGFWKLSNYSPIKDVRFDYPSILTSLIGTGLALGSLSVFQSNLEAGLAMLVSGCLFIWWFVHRQLHLKRPMLKVTIFKYPSFRLMTLVGLLAFMIMLGTEQVYPIFTEKILHTSSLTSGLILFPGALANGIVAFFAGRLYDQYGFKWLIISGSLLIALASIPLLFISSSTSILTLTVIYIVRLIGNALIFSPALTEAFSDLKLEENSHGTALNNTVRQIMGSASVTMMVVITDAPRSIVQGAHWAFGVTLLMVVVLMVVLGRYLTIKKQH</sequence>
<evidence type="ECO:0000313" key="9">
    <source>
        <dbReference type="Proteomes" id="UP000003987"/>
    </source>
</evidence>
<evidence type="ECO:0000256" key="4">
    <source>
        <dbReference type="ARBA" id="ARBA00022989"/>
    </source>
</evidence>
<dbReference type="OrthoDB" id="9816041at2"/>
<dbReference type="GO" id="GO:0005886">
    <property type="term" value="C:plasma membrane"/>
    <property type="evidence" value="ECO:0007669"/>
    <property type="project" value="UniProtKB-SubCell"/>
</dbReference>
<gene>
    <name evidence="8" type="ORF">HMPREF0501_01566</name>
</gene>
<proteinExistence type="predicted"/>
<organism evidence="8 9">
    <name type="scientific">Limosilactobacillus coleohominis 101-4-CHN</name>
    <dbReference type="NCBI Taxonomy" id="575594"/>
    <lineage>
        <taxon>Bacteria</taxon>
        <taxon>Bacillati</taxon>
        <taxon>Bacillota</taxon>
        <taxon>Bacilli</taxon>
        <taxon>Lactobacillales</taxon>
        <taxon>Lactobacillaceae</taxon>
        <taxon>Limosilactobacillus</taxon>
    </lineage>
</organism>